<keyword evidence="1" id="KW-0732">Signal</keyword>
<evidence type="ECO:0000313" key="2">
    <source>
        <dbReference type="EMBL" id="OWF42052.1"/>
    </source>
</evidence>
<dbReference type="EMBL" id="NEDP02005322">
    <property type="protein sequence ID" value="OWF42052.1"/>
    <property type="molecule type" value="Genomic_DNA"/>
</dbReference>
<accession>A0A210PZZ5</accession>
<feature type="signal peptide" evidence="1">
    <location>
        <begin position="1"/>
        <end position="17"/>
    </location>
</feature>
<dbReference type="OrthoDB" id="6139572at2759"/>
<feature type="chain" id="PRO_5012894250" evidence="1">
    <location>
        <begin position="18"/>
        <end position="288"/>
    </location>
</feature>
<sequence>MAVQLLLALASCVAVHAQIPNFGNGLVMGYIGTPIIDEASGLAASQLHEGILYTHNDHGDAPHIYAINASDASLVSTLTIGSGATNHDWEDVAVGPCSNGATTFCIYIADTGFSSANAEVANIIYRVQEPASLTDKYQTLTVDSTLKFNWTEEESQAVMVDPQANVYIVSNVLGGRGTFLKLPPAWGQAVPTNVASTTTLLIRTSHHDPTAADISPDGKRLLIKAKYHVYYWNVPDGDYLAAVTKHPYELPYIHESLGESICWNYKSDAYFTLGEGHYKPLYQYQSRS</sequence>
<name>A0A210PZZ5_MIZYE</name>
<keyword evidence="3" id="KW-1185">Reference proteome</keyword>
<organism evidence="2 3">
    <name type="scientific">Mizuhopecten yessoensis</name>
    <name type="common">Japanese scallop</name>
    <name type="synonym">Patinopecten yessoensis</name>
    <dbReference type="NCBI Taxonomy" id="6573"/>
    <lineage>
        <taxon>Eukaryota</taxon>
        <taxon>Metazoa</taxon>
        <taxon>Spiralia</taxon>
        <taxon>Lophotrochozoa</taxon>
        <taxon>Mollusca</taxon>
        <taxon>Bivalvia</taxon>
        <taxon>Autobranchia</taxon>
        <taxon>Pteriomorphia</taxon>
        <taxon>Pectinida</taxon>
        <taxon>Pectinoidea</taxon>
        <taxon>Pectinidae</taxon>
        <taxon>Mizuhopecten</taxon>
    </lineage>
</organism>
<proteinExistence type="predicted"/>
<evidence type="ECO:0000313" key="3">
    <source>
        <dbReference type="Proteomes" id="UP000242188"/>
    </source>
</evidence>
<dbReference type="InterPro" id="IPR011047">
    <property type="entry name" value="Quinoprotein_ADH-like_sf"/>
</dbReference>
<dbReference type="Proteomes" id="UP000242188">
    <property type="component" value="Unassembled WGS sequence"/>
</dbReference>
<reference evidence="2 3" key="1">
    <citation type="journal article" date="2017" name="Nat. Ecol. Evol.">
        <title>Scallop genome provides insights into evolution of bilaterian karyotype and development.</title>
        <authorList>
            <person name="Wang S."/>
            <person name="Zhang J."/>
            <person name="Jiao W."/>
            <person name="Li J."/>
            <person name="Xun X."/>
            <person name="Sun Y."/>
            <person name="Guo X."/>
            <person name="Huan P."/>
            <person name="Dong B."/>
            <person name="Zhang L."/>
            <person name="Hu X."/>
            <person name="Sun X."/>
            <person name="Wang J."/>
            <person name="Zhao C."/>
            <person name="Wang Y."/>
            <person name="Wang D."/>
            <person name="Huang X."/>
            <person name="Wang R."/>
            <person name="Lv J."/>
            <person name="Li Y."/>
            <person name="Zhang Z."/>
            <person name="Liu B."/>
            <person name="Lu W."/>
            <person name="Hui Y."/>
            <person name="Liang J."/>
            <person name="Zhou Z."/>
            <person name="Hou R."/>
            <person name="Li X."/>
            <person name="Liu Y."/>
            <person name="Li H."/>
            <person name="Ning X."/>
            <person name="Lin Y."/>
            <person name="Zhao L."/>
            <person name="Xing Q."/>
            <person name="Dou J."/>
            <person name="Li Y."/>
            <person name="Mao J."/>
            <person name="Guo H."/>
            <person name="Dou H."/>
            <person name="Li T."/>
            <person name="Mu C."/>
            <person name="Jiang W."/>
            <person name="Fu Q."/>
            <person name="Fu X."/>
            <person name="Miao Y."/>
            <person name="Liu J."/>
            <person name="Yu Q."/>
            <person name="Li R."/>
            <person name="Liao H."/>
            <person name="Li X."/>
            <person name="Kong Y."/>
            <person name="Jiang Z."/>
            <person name="Chourrout D."/>
            <person name="Li R."/>
            <person name="Bao Z."/>
        </authorList>
    </citation>
    <scope>NUCLEOTIDE SEQUENCE [LARGE SCALE GENOMIC DNA]</scope>
    <source>
        <strain evidence="2 3">PY_sf001</strain>
    </source>
</reference>
<dbReference type="AlphaFoldDB" id="A0A210PZZ5"/>
<evidence type="ECO:0000256" key="1">
    <source>
        <dbReference type="SAM" id="SignalP"/>
    </source>
</evidence>
<dbReference type="SUPFAM" id="SSF50998">
    <property type="entry name" value="Quinoprotein alcohol dehydrogenase-like"/>
    <property type="match status" value="1"/>
</dbReference>
<comment type="caution">
    <text evidence="2">The sequence shown here is derived from an EMBL/GenBank/DDBJ whole genome shotgun (WGS) entry which is preliminary data.</text>
</comment>
<gene>
    <name evidence="2" type="ORF">KP79_PYT07632</name>
</gene>
<protein>
    <submittedName>
        <fullName evidence="2">Uncharacterized protein</fullName>
    </submittedName>
</protein>